<evidence type="ECO:0000313" key="2">
    <source>
        <dbReference type="EMBL" id="OMO82747.1"/>
    </source>
</evidence>
<dbReference type="Pfam" id="PF00560">
    <property type="entry name" value="LRR_1"/>
    <property type="match status" value="1"/>
</dbReference>
<protein>
    <submittedName>
        <fullName evidence="2">Uncharacterized protein</fullName>
    </submittedName>
</protein>
<dbReference type="InterPro" id="IPR032675">
    <property type="entry name" value="LRR_dom_sf"/>
</dbReference>
<dbReference type="PANTHER" id="PTHR48006">
    <property type="entry name" value="LEUCINE-RICH REPEAT-CONTAINING PROTEIN DDB_G0281931-RELATED"/>
    <property type="match status" value="1"/>
</dbReference>
<reference evidence="3" key="1">
    <citation type="submission" date="2013-09" db="EMBL/GenBank/DDBJ databases">
        <title>Corchorus olitorius genome sequencing.</title>
        <authorList>
            <person name="Alam M."/>
            <person name="Haque M.S."/>
            <person name="Islam M.S."/>
            <person name="Emdad E.M."/>
            <person name="Islam M.M."/>
            <person name="Ahmed B."/>
            <person name="Halim A."/>
            <person name="Hossen Q.M.M."/>
            <person name="Hossain M.Z."/>
            <person name="Ahmed R."/>
            <person name="Khan M.M."/>
            <person name="Islam R."/>
            <person name="Rashid M.M."/>
            <person name="Khan S.A."/>
            <person name="Rahman M.S."/>
            <person name="Alam M."/>
            <person name="Yahiya A.S."/>
            <person name="Khan M.S."/>
            <person name="Azam M.S."/>
            <person name="Haque T."/>
            <person name="Lashkar M.Z.H."/>
            <person name="Akhand A.I."/>
            <person name="Morshed G."/>
            <person name="Roy S."/>
            <person name="Uddin K.S."/>
            <person name="Rabeya T."/>
            <person name="Hossain A.S."/>
            <person name="Chowdhury A."/>
            <person name="Snigdha A.R."/>
            <person name="Mortoza M.S."/>
            <person name="Matin S.A."/>
            <person name="Hoque S.M.E."/>
            <person name="Islam M.K."/>
            <person name="Roy D.K."/>
            <person name="Haider R."/>
            <person name="Moosa M.M."/>
            <person name="Elias S.M."/>
            <person name="Hasan A.M."/>
            <person name="Jahan S."/>
            <person name="Shafiuddin M."/>
            <person name="Mahmood N."/>
            <person name="Shommy N.S."/>
        </authorList>
    </citation>
    <scope>NUCLEOTIDE SEQUENCE [LARGE SCALE GENOMIC DNA]</scope>
    <source>
        <strain evidence="3">cv. O-4</strain>
    </source>
</reference>
<proteinExistence type="predicted"/>
<dbReference type="InterPro" id="IPR001611">
    <property type="entry name" value="Leu-rich_rpt"/>
</dbReference>
<dbReference type="InterPro" id="IPR051824">
    <property type="entry name" value="LRR_Rcpt-Like_S/T_Kinase"/>
</dbReference>
<dbReference type="STRING" id="93759.A0A1R3IJH6"/>
<dbReference type="OrthoDB" id="937790at2759"/>
<dbReference type="SUPFAM" id="SSF52058">
    <property type="entry name" value="L domain-like"/>
    <property type="match status" value="1"/>
</dbReference>
<dbReference type="Gene3D" id="3.80.10.10">
    <property type="entry name" value="Ribonuclease Inhibitor"/>
    <property type="match status" value="1"/>
</dbReference>
<dbReference type="GO" id="GO:0004674">
    <property type="term" value="F:protein serine/threonine kinase activity"/>
    <property type="evidence" value="ECO:0007669"/>
    <property type="project" value="TreeGrafter"/>
</dbReference>
<dbReference type="AlphaFoldDB" id="A0A1R3IJH6"/>
<gene>
    <name evidence="2" type="ORF">COLO4_22846</name>
</gene>
<accession>A0A1R3IJH6</accession>
<evidence type="ECO:0000313" key="3">
    <source>
        <dbReference type="Proteomes" id="UP000187203"/>
    </source>
</evidence>
<keyword evidence="3" id="KW-1185">Reference proteome</keyword>
<dbReference type="PANTHER" id="PTHR48006:SF56">
    <property type="entry name" value="PROTEIN KINASE DOMAIN-CONTAINING PROTEIN"/>
    <property type="match status" value="1"/>
</dbReference>
<comment type="subcellular location">
    <subcellularLocation>
        <location evidence="1">Membrane</location>
        <topology evidence="1">Single-pass type I membrane protein</topology>
    </subcellularLocation>
</comment>
<organism evidence="2 3">
    <name type="scientific">Corchorus olitorius</name>
    <dbReference type="NCBI Taxonomy" id="93759"/>
    <lineage>
        <taxon>Eukaryota</taxon>
        <taxon>Viridiplantae</taxon>
        <taxon>Streptophyta</taxon>
        <taxon>Embryophyta</taxon>
        <taxon>Tracheophyta</taxon>
        <taxon>Spermatophyta</taxon>
        <taxon>Magnoliopsida</taxon>
        <taxon>eudicotyledons</taxon>
        <taxon>Gunneridae</taxon>
        <taxon>Pentapetalae</taxon>
        <taxon>rosids</taxon>
        <taxon>malvids</taxon>
        <taxon>Malvales</taxon>
        <taxon>Malvaceae</taxon>
        <taxon>Grewioideae</taxon>
        <taxon>Apeibeae</taxon>
        <taxon>Corchorus</taxon>
    </lineage>
</organism>
<sequence length="92" mass="10164">MGAPSDWNFDGNACNATTRVDSGYVPERNVSCTCENETCHVTHLIFKRQNLPGSLPSELVHLHNLKVIRLSSNRLSGSLPPEFADLKNLTDL</sequence>
<dbReference type="EMBL" id="AWUE01018076">
    <property type="protein sequence ID" value="OMO82747.1"/>
    <property type="molecule type" value="Genomic_DNA"/>
</dbReference>
<dbReference type="GO" id="GO:0016020">
    <property type="term" value="C:membrane"/>
    <property type="evidence" value="ECO:0007669"/>
    <property type="project" value="UniProtKB-SubCell"/>
</dbReference>
<comment type="caution">
    <text evidence="2">The sequence shown here is derived from an EMBL/GenBank/DDBJ whole genome shotgun (WGS) entry which is preliminary data.</text>
</comment>
<name>A0A1R3IJH6_9ROSI</name>
<evidence type="ECO:0000256" key="1">
    <source>
        <dbReference type="ARBA" id="ARBA00004479"/>
    </source>
</evidence>
<dbReference type="Proteomes" id="UP000187203">
    <property type="component" value="Unassembled WGS sequence"/>
</dbReference>